<dbReference type="Proteomes" id="UP001139031">
    <property type="component" value="Unassembled WGS sequence"/>
</dbReference>
<protein>
    <submittedName>
        <fullName evidence="13">ATP-binding cassette domain-containing protein</fullName>
    </submittedName>
</protein>
<feature type="domain" description="ABC transporter" evidence="12">
    <location>
        <begin position="231"/>
        <end position="464"/>
    </location>
</feature>
<dbReference type="GO" id="GO:0005524">
    <property type="term" value="F:ATP binding"/>
    <property type="evidence" value="ECO:0007669"/>
    <property type="project" value="UniProtKB-KW"/>
</dbReference>
<keyword evidence="6 10" id="KW-1133">Transmembrane helix</keyword>
<keyword evidence="4" id="KW-0547">Nucleotide-binding</keyword>
<dbReference type="InterPro" id="IPR050352">
    <property type="entry name" value="ABCG_transporters"/>
</dbReference>
<evidence type="ECO:0000256" key="2">
    <source>
        <dbReference type="ARBA" id="ARBA00022448"/>
    </source>
</evidence>
<dbReference type="CDD" id="cd00060">
    <property type="entry name" value="FHA"/>
    <property type="match status" value="2"/>
</dbReference>
<dbReference type="InterPro" id="IPR003593">
    <property type="entry name" value="AAA+_ATPase"/>
</dbReference>
<keyword evidence="2" id="KW-0813">Transport</keyword>
<comment type="caution">
    <text evidence="13">The sequence shown here is derived from an EMBL/GenBank/DDBJ whole genome shotgun (WGS) entry which is preliminary data.</text>
</comment>
<organism evidence="13 14">
    <name type="scientific">Nannocystis pusilla</name>
    <dbReference type="NCBI Taxonomy" id="889268"/>
    <lineage>
        <taxon>Bacteria</taxon>
        <taxon>Pseudomonadati</taxon>
        <taxon>Myxococcota</taxon>
        <taxon>Polyangia</taxon>
        <taxon>Nannocystales</taxon>
        <taxon>Nannocystaceae</taxon>
        <taxon>Nannocystis</taxon>
    </lineage>
</organism>
<dbReference type="InterPro" id="IPR013525">
    <property type="entry name" value="ABC2_TM"/>
</dbReference>
<dbReference type="Gene3D" id="3.40.50.300">
    <property type="entry name" value="P-loop containing nucleotide triphosphate hydrolases"/>
    <property type="match status" value="1"/>
</dbReference>
<sequence length="861" mass="94161">MDLTPDSDDPPPEVTWAVRLQASRLVVREPNKREVPYPLDGKAFRLGRAEDNRIIVKAEFVAAHQLRFEPTGVGDGYRVRDLGGPCSLMFNGHQVPEHELRHGDVLRVGDPYTGSFVTITYQRLARTLAPSDDQQVPRCRLDLPEVTIGREGCELTLASLLVSRRHATVRALPEGHEVRDLNSANGTFVNGERVQQSKRLARGDIIQVGPFKLVYDGRSLDSYDHRGAIELKARRLMRVVGGGKVILDRVSLAIQPREFVAIVGGSGAGKSTLLGALSGFSRASEGDVLVNGDDYYANFAAYRGSIGYVPQSDILHQTLTVDEALRFTAQLRLPEDTGDAEIAARVERVLADVDIEDRRTTRISELSGGQRKRVSIAAELLADPSLFFLDEPTSGLDPGLEKRLMYTLRRLADGGRTIVMVTHATANIHQCDHIAFMADGRLVWFGPPADALQHFGVRSGDFADIYTKVDGDAHESHPLVQGELRTEYGRWREAHERGEPSLAELWELRYRRSDARTRYIVERLAGGTRAPAVKPSKLTTSQQNRSATSLTSMRVGAVTPEDRPEPARVSAWQQWLILVRRNIRLLAVDRRNLVTLLLQAPIIGAILVLVARPTALQDLQSSHGRLVLFLVALVAVWCGILCSARELTKERAIYRRERLANLRIGPYLLAKFVVLAAICLVQSVVLLSVLAIKVDFSAAVTTFTATGPVAVVRGVAGLGFFGALLVTTFLSSLSGLGMGLLLSSTSSTSDRAMSVVPLVLVPQLLLALALVSLPAGLAPLSYVTSARWAMEAFGSLTHLQPPRDFAACTIPGNPLSCPIYPTVDYDPSTAHVVEVWGVLLAYTALCVAVAAVVLARRDRER</sequence>
<evidence type="ECO:0000259" key="11">
    <source>
        <dbReference type="PROSITE" id="PS50006"/>
    </source>
</evidence>
<proteinExistence type="predicted"/>
<dbReference type="SUPFAM" id="SSF52540">
    <property type="entry name" value="P-loop containing nucleoside triphosphate hydrolases"/>
    <property type="match status" value="1"/>
</dbReference>
<dbReference type="SMART" id="SM00240">
    <property type="entry name" value="FHA"/>
    <property type="match status" value="2"/>
</dbReference>
<evidence type="ECO:0000256" key="4">
    <source>
        <dbReference type="ARBA" id="ARBA00022741"/>
    </source>
</evidence>
<dbReference type="PROSITE" id="PS50893">
    <property type="entry name" value="ABC_TRANSPORTER_2"/>
    <property type="match status" value="1"/>
</dbReference>
<dbReference type="InterPro" id="IPR008984">
    <property type="entry name" value="SMAD_FHA_dom_sf"/>
</dbReference>
<evidence type="ECO:0000256" key="3">
    <source>
        <dbReference type="ARBA" id="ARBA00022692"/>
    </source>
</evidence>
<dbReference type="Pfam" id="PF01061">
    <property type="entry name" value="ABC2_membrane"/>
    <property type="match status" value="1"/>
</dbReference>
<dbReference type="InterPro" id="IPR017871">
    <property type="entry name" value="ABC_transporter-like_CS"/>
</dbReference>
<dbReference type="RefSeq" id="WP_224190934.1">
    <property type="nucleotide sequence ID" value="NZ_JAIRAU010000004.1"/>
</dbReference>
<feature type="transmembrane region" description="Helical" evidence="10">
    <location>
        <begin position="718"/>
        <end position="743"/>
    </location>
</feature>
<dbReference type="Pfam" id="PF00005">
    <property type="entry name" value="ABC_tran"/>
    <property type="match status" value="1"/>
</dbReference>
<accession>A0ABS7TM54</accession>
<evidence type="ECO:0000259" key="12">
    <source>
        <dbReference type="PROSITE" id="PS50893"/>
    </source>
</evidence>
<feature type="domain" description="FHA" evidence="11">
    <location>
        <begin position="146"/>
        <end position="194"/>
    </location>
</feature>
<dbReference type="PANTHER" id="PTHR48041">
    <property type="entry name" value="ABC TRANSPORTER G FAMILY MEMBER 28"/>
    <property type="match status" value="1"/>
</dbReference>
<feature type="transmembrane region" description="Helical" evidence="10">
    <location>
        <begin position="668"/>
        <end position="692"/>
    </location>
</feature>
<feature type="transmembrane region" description="Helical" evidence="10">
    <location>
        <begin position="755"/>
        <end position="777"/>
    </location>
</feature>
<dbReference type="PROSITE" id="PS00211">
    <property type="entry name" value="ABC_TRANSPORTER_1"/>
    <property type="match status" value="1"/>
</dbReference>
<feature type="compositionally biased region" description="Polar residues" evidence="9">
    <location>
        <begin position="537"/>
        <end position="551"/>
    </location>
</feature>
<name>A0ABS7TM54_9BACT</name>
<comment type="subcellular location">
    <subcellularLocation>
        <location evidence="1">Membrane</location>
        <topology evidence="1">Multi-pass membrane protein</topology>
    </subcellularLocation>
</comment>
<evidence type="ECO:0000256" key="9">
    <source>
        <dbReference type="SAM" id="MobiDB-lite"/>
    </source>
</evidence>
<evidence type="ECO:0000256" key="8">
    <source>
        <dbReference type="PROSITE-ProRule" id="PRU00182"/>
    </source>
</evidence>
<keyword evidence="5 13" id="KW-0067">ATP-binding</keyword>
<dbReference type="Gene3D" id="2.60.200.20">
    <property type="match status" value="2"/>
</dbReference>
<dbReference type="PROSITE" id="PS50006">
    <property type="entry name" value="FHA_DOMAIN"/>
    <property type="match status" value="1"/>
</dbReference>
<dbReference type="EMBL" id="JAIRAU010000004">
    <property type="protein sequence ID" value="MBZ5709156.1"/>
    <property type="molecule type" value="Genomic_DNA"/>
</dbReference>
<feature type="transmembrane region" description="Helical" evidence="10">
    <location>
        <begin position="593"/>
        <end position="614"/>
    </location>
</feature>
<evidence type="ECO:0000313" key="14">
    <source>
        <dbReference type="Proteomes" id="UP001139031"/>
    </source>
</evidence>
<evidence type="ECO:0000256" key="7">
    <source>
        <dbReference type="ARBA" id="ARBA00023136"/>
    </source>
</evidence>
<dbReference type="InterPro" id="IPR003439">
    <property type="entry name" value="ABC_transporter-like_ATP-bd"/>
</dbReference>
<evidence type="ECO:0000256" key="1">
    <source>
        <dbReference type="ARBA" id="ARBA00004141"/>
    </source>
</evidence>
<dbReference type="Pfam" id="PF00498">
    <property type="entry name" value="FHA"/>
    <property type="match status" value="2"/>
</dbReference>
<feature type="transmembrane region" description="Helical" evidence="10">
    <location>
        <begin position="626"/>
        <end position="647"/>
    </location>
</feature>
<dbReference type="PANTHER" id="PTHR48041:SF139">
    <property type="entry name" value="PROTEIN SCARLET"/>
    <property type="match status" value="1"/>
</dbReference>
<keyword evidence="14" id="KW-1185">Reference proteome</keyword>
<evidence type="ECO:0000256" key="5">
    <source>
        <dbReference type="ARBA" id="ARBA00022840"/>
    </source>
</evidence>
<gene>
    <name evidence="13" type="ORF">K7C98_07780</name>
</gene>
<dbReference type="SUPFAM" id="SSF49879">
    <property type="entry name" value="SMAD/FHA domain"/>
    <property type="match status" value="2"/>
</dbReference>
<reference evidence="13" key="1">
    <citation type="submission" date="2021-08" db="EMBL/GenBank/DDBJ databases">
        <authorList>
            <person name="Stevens D.C."/>
        </authorList>
    </citation>
    <scope>NUCLEOTIDE SEQUENCE</scope>
    <source>
        <strain evidence="13">DSM 53165</strain>
    </source>
</reference>
<dbReference type="InterPro" id="IPR000253">
    <property type="entry name" value="FHA_dom"/>
</dbReference>
<feature type="transmembrane region" description="Helical" evidence="10">
    <location>
        <begin position="835"/>
        <end position="855"/>
    </location>
</feature>
<dbReference type="SMART" id="SM00382">
    <property type="entry name" value="AAA"/>
    <property type="match status" value="1"/>
</dbReference>
<evidence type="ECO:0000256" key="6">
    <source>
        <dbReference type="ARBA" id="ARBA00022989"/>
    </source>
</evidence>
<keyword evidence="8" id="KW-0694">RNA-binding</keyword>
<keyword evidence="3 10" id="KW-0812">Transmembrane</keyword>
<dbReference type="PROSITE" id="PS50889">
    <property type="entry name" value="S4"/>
    <property type="match status" value="1"/>
</dbReference>
<evidence type="ECO:0000313" key="13">
    <source>
        <dbReference type="EMBL" id="MBZ5709156.1"/>
    </source>
</evidence>
<feature type="region of interest" description="Disordered" evidence="9">
    <location>
        <begin position="531"/>
        <end position="551"/>
    </location>
</feature>
<dbReference type="InterPro" id="IPR027417">
    <property type="entry name" value="P-loop_NTPase"/>
</dbReference>
<evidence type="ECO:0000256" key="10">
    <source>
        <dbReference type="SAM" id="Phobius"/>
    </source>
</evidence>
<keyword evidence="7 10" id="KW-0472">Membrane</keyword>